<sequence>MSRSRTTPCSATLSALMALAPAFPSPFGTQRSSRSISSRRRRKSALGSFALTRRLQARRCKDQRQKTMRSRATSWSVPTLRLKERVPLS</sequence>
<evidence type="ECO:0008006" key="5">
    <source>
        <dbReference type="Google" id="ProtNLM"/>
    </source>
</evidence>
<comment type="caution">
    <text evidence="3">The sequence shown here is derived from an EMBL/GenBank/DDBJ whole genome shotgun (WGS) entry which is preliminary data.</text>
</comment>
<feature type="signal peptide" evidence="2">
    <location>
        <begin position="1"/>
        <end position="22"/>
    </location>
</feature>
<dbReference type="EMBL" id="MCGR01000061">
    <property type="protein sequence ID" value="ORY66935.1"/>
    <property type="molecule type" value="Genomic_DNA"/>
</dbReference>
<evidence type="ECO:0000256" key="1">
    <source>
        <dbReference type="SAM" id="MobiDB-lite"/>
    </source>
</evidence>
<dbReference type="AlphaFoldDB" id="A0A1Y2E7U8"/>
<evidence type="ECO:0000313" key="4">
    <source>
        <dbReference type="Proteomes" id="UP000193467"/>
    </source>
</evidence>
<proteinExistence type="predicted"/>
<accession>A0A1Y2E7U8</accession>
<keyword evidence="2" id="KW-0732">Signal</keyword>
<evidence type="ECO:0000313" key="3">
    <source>
        <dbReference type="EMBL" id="ORY66935.1"/>
    </source>
</evidence>
<feature type="region of interest" description="Disordered" evidence="1">
    <location>
        <begin position="57"/>
        <end position="76"/>
    </location>
</feature>
<keyword evidence="4" id="KW-1185">Reference proteome</keyword>
<feature type="region of interest" description="Disordered" evidence="1">
    <location>
        <begin position="24"/>
        <end position="48"/>
    </location>
</feature>
<dbReference type="InParanoid" id="A0A1Y2E7U8"/>
<evidence type="ECO:0000256" key="2">
    <source>
        <dbReference type="SAM" id="SignalP"/>
    </source>
</evidence>
<gene>
    <name evidence="3" type="ORF">BCR35DRAFT_308368</name>
</gene>
<protein>
    <recommendedName>
        <fullName evidence="5">Secreted protein</fullName>
    </recommendedName>
</protein>
<organism evidence="3 4">
    <name type="scientific">Leucosporidium creatinivorum</name>
    <dbReference type="NCBI Taxonomy" id="106004"/>
    <lineage>
        <taxon>Eukaryota</taxon>
        <taxon>Fungi</taxon>
        <taxon>Dikarya</taxon>
        <taxon>Basidiomycota</taxon>
        <taxon>Pucciniomycotina</taxon>
        <taxon>Microbotryomycetes</taxon>
        <taxon>Leucosporidiales</taxon>
        <taxon>Leucosporidium</taxon>
    </lineage>
</organism>
<name>A0A1Y2E7U8_9BASI</name>
<dbReference type="Proteomes" id="UP000193467">
    <property type="component" value="Unassembled WGS sequence"/>
</dbReference>
<feature type="chain" id="PRO_5011002380" description="Secreted protein" evidence="2">
    <location>
        <begin position="23"/>
        <end position="89"/>
    </location>
</feature>
<reference evidence="3 4" key="1">
    <citation type="submission" date="2016-07" db="EMBL/GenBank/DDBJ databases">
        <title>Pervasive Adenine N6-methylation of Active Genes in Fungi.</title>
        <authorList>
            <consortium name="DOE Joint Genome Institute"/>
            <person name="Mondo S.J."/>
            <person name="Dannebaum R.O."/>
            <person name="Kuo R.C."/>
            <person name="Labutti K."/>
            <person name="Haridas S."/>
            <person name="Kuo A."/>
            <person name="Salamov A."/>
            <person name="Ahrendt S.R."/>
            <person name="Lipzen A."/>
            <person name="Sullivan W."/>
            <person name="Andreopoulos W.B."/>
            <person name="Clum A."/>
            <person name="Lindquist E."/>
            <person name="Daum C."/>
            <person name="Ramamoorthy G.K."/>
            <person name="Gryganskyi A."/>
            <person name="Culley D."/>
            <person name="Magnuson J.K."/>
            <person name="James T.Y."/>
            <person name="O'Malley M.A."/>
            <person name="Stajich J.E."/>
            <person name="Spatafora J.W."/>
            <person name="Visel A."/>
            <person name="Grigoriev I.V."/>
        </authorList>
    </citation>
    <scope>NUCLEOTIDE SEQUENCE [LARGE SCALE GENOMIC DNA]</scope>
    <source>
        <strain evidence="3 4">62-1032</strain>
    </source>
</reference>